<dbReference type="GO" id="GO:0008757">
    <property type="term" value="F:S-adenosylmethionine-dependent methyltransferase activity"/>
    <property type="evidence" value="ECO:0007669"/>
    <property type="project" value="InterPro"/>
</dbReference>
<dbReference type="PANTHER" id="PTHR43591:SF24">
    <property type="entry name" value="2-METHOXY-6-POLYPRENYL-1,4-BENZOQUINOL METHYLASE, MITOCHONDRIAL"/>
    <property type="match status" value="1"/>
</dbReference>
<protein>
    <recommendedName>
        <fullName evidence="1">Methyltransferase type 11 domain-containing protein</fullName>
    </recommendedName>
</protein>
<proteinExistence type="predicted"/>
<comment type="caution">
    <text evidence="2">The sequence shown here is derived from an EMBL/GenBank/DDBJ whole genome shotgun (WGS) entry which is preliminary data.</text>
</comment>
<dbReference type="Proteomes" id="UP000176741">
    <property type="component" value="Unassembled WGS sequence"/>
</dbReference>
<dbReference type="AlphaFoldDB" id="A0A1F7Y234"/>
<organism evidence="2 3">
    <name type="scientific">Candidatus Woesebacteria bacterium RIFCSPHIGHO2_01_FULL_38_26b</name>
    <dbReference type="NCBI Taxonomy" id="1802491"/>
    <lineage>
        <taxon>Bacteria</taxon>
        <taxon>Candidatus Woeseibacteriota</taxon>
    </lineage>
</organism>
<dbReference type="PANTHER" id="PTHR43591">
    <property type="entry name" value="METHYLTRANSFERASE"/>
    <property type="match status" value="1"/>
</dbReference>
<dbReference type="CDD" id="cd02440">
    <property type="entry name" value="AdoMet_MTases"/>
    <property type="match status" value="1"/>
</dbReference>
<name>A0A1F7Y234_9BACT</name>
<accession>A0A1F7Y234</accession>
<dbReference type="InterPro" id="IPR013216">
    <property type="entry name" value="Methyltransf_11"/>
</dbReference>
<dbReference type="Pfam" id="PF08241">
    <property type="entry name" value="Methyltransf_11"/>
    <property type="match status" value="1"/>
</dbReference>
<dbReference type="InterPro" id="IPR029063">
    <property type="entry name" value="SAM-dependent_MTases_sf"/>
</dbReference>
<reference evidence="2 3" key="1">
    <citation type="journal article" date="2016" name="Nat. Commun.">
        <title>Thousands of microbial genomes shed light on interconnected biogeochemical processes in an aquifer system.</title>
        <authorList>
            <person name="Anantharaman K."/>
            <person name="Brown C.T."/>
            <person name="Hug L.A."/>
            <person name="Sharon I."/>
            <person name="Castelle C.J."/>
            <person name="Probst A.J."/>
            <person name="Thomas B.C."/>
            <person name="Singh A."/>
            <person name="Wilkins M.J."/>
            <person name="Karaoz U."/>
            <person name="Brodie E.L."/>
            <person name="Williams K.H."/>
            <person name="Hubbard S.S."/>
            <person name="Banfield J.F."/>
        </authorList>
    </citation>
    <scope>NUCLEOTIDE SEQUENCE [LARGE SCALE GENOMIC DNA]</scope>
</reference>
<feature type="domain" description="Methyltransferase type 11" evidence="1">
    <location>
        <begin position="42"/>
        <end position="133"/>
    </location>
</feature>
<evidence type="ECO:0000313" key="3">
    <source>
        <dbReference type="Proteomes" id="UP000176741"/>
    </source>
</evidence>
<sequence>MKYDEKYAAIAESRFNYGPLAGHGQALIDVSEGPVKDGDKILEIGCSTGLYLDQLTNTFTDKKVKIVGIDINPDALKKAQERHEVSLADAQYLPIENGSIKAIYSLHTFEHIPDLGKAFREMERVLAPGGKAYMIVPPNMYGLETLRVAKEDLPPEKMGKGMFGEVKTWYNAWQHAKKLHCSNLGGPLGGARNHAENILKENGVNLKVSGGMRRDISFSNLLIFEKPAQQELKST</sequence>
<dbReference type="EMBL" id="MGGD01000012">
    <property type="protein sequence ID" value="OGM21373.1"/>
    <property type="molecule type" value="Genomic_DNA"/>
</dbReference>
<evidence type="ECO:0000259" key="1">
    <source>
        <dbReference type="Pfam" id="PF08241"/>
    </source>
</evidence>
<evidence type="ECO:0000313" key="2">
    <source>
        <dbReference type="EMBL" id="OGM21373.1"/>
    </source>
</evidence>
<gene>
    <name evidence="2" type="ORF">A2771_00860</name>
</gene>
<dbReference type="SUPFAM" id="SSF53335">
    <property type="entry name" value="S-adenosyl-L-methionine-dependent methyltransferases"/>
    <property type="match status" value="1"/>
</dbReference>
<dbReference type="Gene3D" id="3.40.50.150">
    <property type="entry name" value="Vaccinia Virus protein VP39"/>
    <property type="match status" value="1"/>
</dbReference>